<dbReference type="FunFam" id="2.40.10.10:FF:000068">
    <property type="entry name" value="transmembrane protease serine 2"/>
    <property type="match status" value="1"/>
</dbReference>
<keyword evidence="2" id="KW-0645">Protease</keyword>
<comment type="similarity">
    <text evidence="1">Belongs to the peptidase S1 family.</text>
</comment>
<dbReference type="InterPro" id="IPR001314">
    <property type="entry name" value="Peptidase_S1A"/>
</dbReference>
<name>A0AAW2GA15_9HYME</name>
<comment type="caution">
    <text evidence="8">The sequence shown here is derived from an EMBL/GenBank/DDBJ whole genome shotgun (WGS) entry which is preliminary data.</text>
</comment>
<dbReference type="GO" id="GO:0006508">
    <property type="term" value="P:proteolysis"/>
    <property type="evidence" value="ECO:0007669"/>
    <property type="project" value="UniProtKB-KW"/>
</dbReference>
<dbReference type="Pfam" id="PF00089">
    <property type="entry name" value="Trypsin"/>
    <property type="match status" value="1"/>
</dbReference>
<keyword evidence="4" id="KW-0720">Serine protease</keyword>
<keyword evidence="9" id="KW-1185">Reference proteome</keyword>
<evidence type="ECO:0000256" key="3">
    <source>
        <dbReference type="ARBA" id="ARBA00022801"/>
    </source>
</evidence>
<feature type="domain" description="Peptidase S1" evidence="7">
    <location>
        <begin position="25"/>
        <end position="250"/>
    </location>
</feature>
<dbReference type="InterPro" id="IPR043504">
    <property type="entry name" value="Peptidase_S1_PA_chymotrypsin"/>
</dbReference>
<feature type="chain" id="PRO_5043385530" description="Peptidase S1 domain-containing protein" evidence="6">
    <location>
        <begin position="18"/>
        <end position="274"/>
    </location>
</feature>
<dbReference type="InterPro" id="IPR050430">
    <property type="entry name" value="Peptidase_S1"/>
</dbReference>
<dbReference type="InterPro" id="IPR001254">
    <property type="entry name" value="Trypsin_dom"/>
</dbReference>
<evidence type="ECO:0000256" key="4">
    <source>
        <dbReference type="ARBA" id="ARBA00022825"/>
    </source>
</evidence>
<evidence type="ECO:0000259" key="7">
    <source>
        <dbReference type="PROSITE" id="PS50240"/>
    </source>
</evidence>
<dbReference type="GO" id="GO:0004252">
    <property type="term" value="F:serine-type endopeptidase activity"/>
    <property type="evidence" value="ECO:0007669"/>
    <property type="project" value="InterPro"/>
</dbReference>
<evidence type="ECO:0000256" key="2">
    <source>
        <dbReference type="ARBA" id="ARBA00022670"/>
    </source>
</evidence>
<feature type="signal peptide" evidence="6">
    <location>
        <begin position="1"/>
        <end position="17"/>
    </location>
</feature>
<dbReference type="InterPro" id="IPR009003">
    <property type="entry name" value="Peptidase_S1_PA"/>
</dbReference>
<dbReference type="PRINTS" id="PR00722">
    <property type="entry name" value="CHYMOTRYPSIN"/>
</dbReference>
<evidence type="ECO:0000313" key="9">
    <source>
        <dbReference type="Proteomes" id="UP001430953"/>
    </source>
</evidence>
<evidence type="ECO:0000313" key="8">
    <source>
        <dbReference type="EMBL" id="KAL0124383.1"/>
    </source>
</evidence>
<evidence type="ECO:0000256" key="1">
    <source>
        <dbReference type="ARBA" id="ARBA00007664"/>
    </source>
</evidence>
<sequence>MFSITGVIIIYLTYCNAHDLPNTQISGGTDAADGRYPYQVSLKHVGRNDHFCSGTILSKRYVITAANCLESLHNATDVFVDAGSNNLYSSTRVTYSAEALIIHPNYNSTLGINDIGLIRLTKDITFNKIIKSINLIPFDQTFDKELDFIVTGWGKFSMNGQMSDRLREIHVKEFSQELCHQLYKNITNNHICSRQAIGKGICDGDIGSALTYDNELIGIASFNAIPCGNGYPDVFTRVLPYKPWINSYINAGSNQRLNIFFVLFVIYLCIYSFL</sequence>
<dbReference type="SMART" id="SM00020">
    <property type="entry name" value="Tryp_SPc"/>
    <property type="match status" value="1"/>
</dbReference>
<dbReference type="EMBL" id="JADYXP020000005">
    <property type="protein sequence ID" value="KAL0124383.1"/>
    <property type="molecule type" value="Genomic_DNA"/>
</dbReference>
<dbReference type="Proteomes" id="UP001430953">
    <property type="component" value="Unassembled WGS sequence"/>
</dbReference>
<dbReference type="CDD" id="cd00190">
    <property type="entry name" value="Tryp_SPc"/>
    <property type="match status" value="1"/>
</dbReference>
<keyword evidence="6" id="KW-0732">Signal</keyword>
<dbReference type="AlphaFoldDB" id="A0AAW2GA15"/>
<dbReference type="SUPFAM" id="SSF50494">
    <property type="entry name" value="Trypsin-like serine proteases"/>
    <property type="match status" value="1"/>
</dbReference>
<protein>
    <recommendedName>
        <fullName evidence="7">Peptidase S1 domain-containing protein</fullName>
    </recommendedName>
</protein>
<dbReference type="PANTHER" id="PTHR24276">
    <property type="entry name" value="POLYSERASE-RELATED"/>
    <property type="match status" value="1"/>
</dbReference>
<evidence type="ECO:0000256" key="5">
    <source>
        <dbReference type="ARBA" id="ARBA00023157"/>
    </source>
</evidence>
<dbReference type="PANTHER" id="PTHR24276:SF91">
    <property type="entry name" value="AT26814P-RELATED"/>
    <property type="match status" value="1"/>
</dbReference>
<reference evidence="8 9" key="1">
    <citation type="submission" date="2023-03" db="EMBL/GenBank/DDBJ databases">
        <title>High recombination rates correlate with genetic variation in Cardiocondyla obscurior ants.</title>
        <authorList>
            <person name="Errbii M."/>
        </authorList>
    </citation>
    <scope>NUCLEOTIDE SEQUENCE [LARGE SCALE GENOMIC DNA]</scope>
    <source>
        <strain evidence="8">Alpha-2009</strain>
        <tissue evidence="8">Whole body</tissue>
    </source>
</reference>
<dbReference type="PROSITE" id="PS50240">
    <property type="entry name" value="TRYPSIN_DOM"/>
    <property type="match status" value="1"/>
</dbReference>
<accession>A0AAW2GA15</accession>
<dbReference type="Gene3D" id="2.40.10.10">
    <property type="entry name" value="Trypsin-like serine proteases"/>
    <property type="match status" value="2"/>
</dbReference>
<proteinExistence type="inferred from homology"/>
<evidence type="ECO:0000256" key="6">
    <source>
        <dbReference type="SAM" id="SignalP"/>
    </source>
</evidence>
<keyword evidence="5" id="KW-1015">Disulfide bond</keyword>
<gene>
    <name evidence="8" type="ORF">PUN28_006306</name>
</gene>
<keyword evidence="3" id="KW-0378">Hydrolase</keyword>
<organism evidence="8 9">
    <name type="scientific">Cardiocondyla obscurior</name>
    <dbReference type="NCBI Taxonomy" id="286306"/>
    <lineage>
        <taxon>Eukaryota</taxon>
        <taxon>Metazoa</taxon>
        <taxon>Ecdysozoa</taxon>
        <taxon>Arthropoda</taxon>
        <taxon>Hexapoda</taxon>
        <taxon>Insecta</taxon>
        <taxon>Pterygota</taxon>
        <taxon>Neoptera</taxon>
        <taxon>Endopterygota</taxon>
        <taxon>Hymenoptera</taxon>
        <taxon>Apocrita</taxon>
        <taxon>Aculeata</taxon>
        <taxon>Formicoidea</taxon>
        <taxon>Formicidae</taxon>
        <taxon>Myrmicinae</taxon>
        <taxon>Cardiocondyla</taxon>
    </lineage>
</organism>